<keyword evidence="2" id="KW-1185">Reference proteome</keyword>
<dbReference type="RefSeq" id="WP_249737137.1">
    <property type="nucleotide sequence ID" value="NZ_JAKNCJ010000002.1"/>
</dbReference>
<dbReference type="Proteomes" id="UP001203761">
    <property type="component" value="Unassembled WGS sequence"/>
</dbReference>
<name>A0ABT0QZK6_9MICO</name>
<reference evidence="1" key="1">
    <citation type="submission" date="2022-02" db="EMBL/GenBank/DDBJ databases">
        <authorList>
            <person name="Lee M."/>
            <person name="Kim S.-J."/>
            <person name="Jung M.-Y."/>
        </authorList>
    </citation>
    <scope>NUCLEOTIDE SEQUENCE</scope>
    <source>
        <strain evidence="1">JHP9</strain>
    </source>
</reference>
<gene>
    <name evidence="1" type="ORF">Bequi_06500</name>
</gene>
<comment type="caution">
    <text evidence="1">The sequence shown here is derived from an EMBL/GenBank/DDBJ whole genome shotgun (WGS) entry which is preliminary data.</text>
</comment>
<evidence type="ECO:0000313" key="2">
    <source>
        <dbReference type="Proteomes" id="UP001203761"/>
    </source>
</evidence>
<evidence type="ECO:0000313" key="1">
    <source>
        <dbReference type="EMBL" id="MCL6423041.1"/>
    </source>
</evidence>
<sequence length="93" mass="10505">MQEDTAPTFPSESPLTVQEQGILAIESRTFRYVGAKEKRIREELGLTPIQYFVRLNALLEKPEALRAAPALVNRLRERRVSARGDDSPRGRAV</sequence>
<dbReference type="EMBL" id="JAKNCJ010000002">
    <property type="protein sequence ID" value="MCL6423041.1"/>
    <property type="molecule type" value="Genomic_DNA"/>
</dbReference>
<dbReference type="InterPro" id="IPR021678">
    <property type="entry name" value="DUF3263"/>
</dbReference>
<dbReference type="Pfam" id="PF11662">
    <property type="entry name" value="DUF3263"/>
    <property type="match status" value="1"/>
</dbReference>
<proteinExistence type="predicted"/>
<protein>
    <submittedName>
        <fullName evidence="1">DUF3263 domain-containing protein</fullName>
    </submittedName>
</protein>
<organism evidence="1 2">
    <name type="scientific">Brachybacterium equifaecis</name>
    <dbReference type="NCBI Taxonomy" id="2910770"/>
    <lineage>
        <taxon>Bacteria</taxon>
        <taxon>Bacillati</taxon>
        <taxon>Actinomycetota</taxon>
        <taxon>Actinomycetes</taxon>
        <taxon>Micrococcales</taxon>
        <taxon>Dermabacteraceae</taxon>
        <taxon>Brachybacterium</taxon>
    </lineage>
</organism>
<accession>A0ABT0QZK6</accession>